<evidence type="ECO:0000256" key="4">
    <source>
        <dbReference type="ARBA" id="ARBA00023163"/>
    </source>
</evidence>
<dbReference type="GO" id="GO:0003677">
    <property type="term" value="F:DNA binding"/>
    <property type="evidence" value="ECO:0007669"/>
    <property type="project" value="InterPro"/>
</dbReference>
<dbReference type="GO" id="GO:0006351">
    <property type="term" value="P:DNA-templated transcription"/>
    <property type="evidence" value="ECO:0007669"/>
    <property type="project" value="InterPro"/>
</dbReference>
<dbReference type="SUPFAM" id="SSF57701">
    <property type="entry name" value="Zn2/Cys6 DNA-binding domain"/>
    <property type="match status" value="1"/>
</dbReference>
<gene>
    <name evidence="8" type="ORF">L198_02447</name>
</gene>
<feature type="region of interest" description="Disordered" evidence="6">
    <location>
        <begin position="203"/>
        <end position="241"/>
    </location>
</feature>
<evidence type="ECO:0000313" key="8">
    <source>
        <dbReference type="EMBL" id="ODO03597.1"/>
    </source>
</evidence>
<dbReference type="CDD" id="cd00067">
    <property type="entry name" value="GAL4"/>
    <property type="match status" value="1"/>
</dbReference>
<dbReference type="OrthoDB" id="39175at2759"/>
<comment type="caution">
    <text evidence="8">The sequence shown here is derived from an EMBL/GenBank/DDBJ whole genome shotgun (WGS) entry which is preliminary data.</text>
</comment>
<feature type="compositionally biased region" description="Low complexity" evidence="6">
    <location>
        <begin position="85"/>
        <end position="101"/>
    </location>
</feature>
<dbReference type="PANTHER" id="PTHR47338">
    <property type="entry name" value="ZN(II)2CYS6 TRANSCRIPTION FACTOR (EUROFUNG)-RELATED"/>
    <property type="match status" value="1"/>
</dbReference>
<keyword evidence="9" id="KW-1185">Reference proteome</keyword>
<dbReference type="PANTHER" id="PTHR47338:SF29">
    <property type="entry name" value="ZN(2)-C6 FUNGAL-TYPE DOMAIN-CONTAINING PROTEIN"/>
    <property type="match status" value="1"/>
</dbReference>
<reference evidence="8 9" key="1">
    <citation type="submission" date="2016-06" db="EMBL/GenBank/DDBJ databases">
        <title>Evolution of pathogenesis and genome organization in the Tremellales.</title>
        <authorList>
            <person name="Cuomo C."/>
            <person name="Litvintseva A."/>
            <person name="Heitman J."/>
            <person name="Chen Y."/>
            <person name="Sun S."/>
            <person name="Springer D."/>
            <person name="Dromer F."/>
            <person name="Young S."/>
            <person name="Zeng Q."/>
            <person name="Chapman S."/>
            <person name="Gujja S."/>
            <person name="Saif S."/>
            <person name="Birren B."/>
        </authorList>
    </citation>
    <scope>NUCLEOTIDE SEQUENCE [LARGE SCALE GENOMIC DNA]</scope>
    <source>
        <strain evidence="8 9">CBS 7118</strain>
    </source>
</reference>
<dbReference type="SMART" id="SM00906">
    <property type="entry name" value="Fungal_trans"/>
    <property type="match status" value="1"/>
</dbReference>
<evidence type="ECO:0000256" key="1">
    <source>
        <dbReference type="ARBA" id="ARBA00004123"/>
    </source>
</evidence>
<keyword evidence="3" id="KW-0805">Transcription regulation</keyword>
<feature type="region of interest" description="Disordered" evidence="6">
    <location>
        <begin position="592"/>
        <end position="611"/>
    </location>
</feature>
<dbReference type="RefSeq" id="XP_019033648.1">
    <property type="nucleotide sequence ID" value="XM_019174596.1"/>
</dbReference>
<accession>A0A1E3JTZ2</accession>
<proteinExistence type="predicted"/>
<keyword evidence="2" id="KW-0479">Metal-binding</keyword>
<organism evidence="8 9">
    <name type="scientific">Cryptococcus wingfieldii CBS 7118</name>
    <dbReference type="NCBI Taxonomy" id="1295528"/>
    <lineage>
        <taxon>Eukaryota</taxon>
        <taxon>Fungi</taxon>
        <taxon>Dikarya</taxon>
        <taxon>Basidiomycota</taxon>
        <taxon>Agaricomycotina</taxon>
        <taxon>Tremellomycetes</taxon>
        <taxon>Tremellales</taxon>
        <taxon>Cryptococcaceae</taxon>
        <taxon>Cryptococcus</taxon>
    </lineage>
</organism>
<feature type="domain" description="Zn(2)-C6 fungal-type" evidence="7">
    <location>
        <begin position="17"/>
        <end position="47"/>
    </location>
</feature>
<feature type="compositionally biased region" description="Pro residues" evidence="6">
    <location>
        <begin position="203"/>
        <end position="213"/>
    </location>
</feature>
<dbReference type="GO" id="GO:0005634">
    <property type="term" value="C:nucleus"/>
    <property type="evidence" value="ECO:0007669"/>
    <property type="project" value="UniProtKB-SubCell"/>
</dbReference>
<dbReference type="GO" id="GO:0008270">
    <property type="term" value="F:zinc ion binding"/>
    <property type="evidence" value="ECO:0007669"/>
    <property type="project" value="InterPro"/>
</dbReference>
<dbReference type="Pfam" id="PF00172">
    <property type="entry name" value="Zn_clus"/>
    <property type="match status" value="1"/>
</dbReference>
<dbReference type="InterPro" id="IPR001138">
    <property type="entry name" value="Zn2Cys6_DnaBD"/>
</dbReference>
<dbReference type="InterPro" id="IPR050815">
    <property type="entry name" value="TF_fung"/>
</dbReference>
<feature type="compositionally biased region" description="Polar residues" evidence="6">
    <location>
        <begin position="598"/>
        <end position="611"/>
    </location>
</feature>
<sequence>MPKDDPAQRVPLRRGDACQYCRKRRIRCSADKPSCQHCLKSGRECIYDIKKPTSRVQQLEDKVAQLESLLKGTETLDGQEHRGSASEAVPSSLPSSSSLPAMPIAGPSSLPSTTYSMSNHETVDVNLYGGNYPAAPTGLSDGMPGMFPNFGGGAVFGGMEGVPIQGPSQAEKAFDFSTLDPTFMGLVNSFQNSTDLAESFPQPIPTPYEPPPRTYSINQPSQPQASYAPQYTPNPNSLADMAQAGTDINENMAALLEAAAQTKPEQWNLGITSTVGGTGVGTPEPEQGLVGGWFDAGDLPKIARDHLLDVFFSGMRLFGQEFHVPRFMASLSLPPTKRPHPCLLYAMYTMASRLTSSPSIRQLESHFYSLATTHLATATAQADRLMDATRAGTILAAYTYSKAKYHEGWLLTGQAARLAISCGLHHIKGSVWRATKVPPMRADLAGLMRHRSYNLAPPKDAVEHGERIWAFWSIFVTDRCGSIATQWYPSLTDDMVTTPFPRPIHEYELGLVSDADDVSIASIFSPTGSVPRPMRYDYVDLVNLRIRAITILERSSKLMYLTPEAGWDKHLPRHDSNASALFNESMEYLSTPEHGSPYRSSDSPSAKSALGSRSWTKTARIRTPKAYDSVKRALLKIEDDLPEMWRTNWLEWDGKVHTWHFQGARKDLISLHLLLGCSWMFLEDVFAFNVENTAAVNVAKRLTVTVKYLSNQMVNTDLDVFVVTMLAFISKILIRELKRLQSLSPPSPQQIAVIESEVEVVVHALKHFGRRYGSVQAIRAERYRGSTAEEVEFMKEDHDGKQGDEMVWAKERLGGWVGERYGFCG</sequence>
<comment type="subcellular location">
    <subcellularLocation>
        <location evidence="1">Nucleus</location>
    </subcellularLocation>
</comment>
<dbReference type="Proteomes" id="UP000094819">
    <property type="component" value="Unassembled WGS sequence"/>
</dbReference>
<evidence type="ECO:0000256" key="6">
    <source>
        <dbReference type="SAM" id="MobiDB-lite"/>
    </source>
</evidence>
<keyword evidence="4" id="KW-0804">Transcription</keyword>
<evidence type="ECO:0000259" key="7">
    <source>
        <dbReference type="PROSITE" id="PS50048"/>
    </source>
</evidence>
<dbReference type="InterPro" id="IPR036864">
    <property type="entry name" value="Zn2-C6_fun-type_DNA-bd_sf"/>
</dbReference>
<dbReference type="PROSITE" id="PS00463">
    <property type="entry name" value="ZN2_CY6_FUNGAL_1"/>
    <property type="match status" value="1"/>
</dbReference>
<dbReference type="Pfam" id="PF04082">
    <property type="entry name" value="Fungal_trans"/>
    <property type="match status" value="1"/>
</dbReference>
<dbReference type="EMBL" id="AWGH01000005">
    <property type="protein sequence ID" value="ODO03597.1"/>
    <property type="molecule type" value="Genomic_DNA"/>
</dbReference>
<evidence type="ECO:0000256" key="3">
    <source>
        <dbReference type="ARBA" id="ARBA00023015"/>
    </source>
</evidence>
<dbReference type="SMART" id="SM00066">
    <property type="entry name" value="GAL4"/>
    <property type="match status" value="1"/>
</dbReference>
<evidence type="ECO:0000256" key="2">
    <source>
        <dbReference type="ARBA" id="ARBA00022723"/>
    </source>
</evidence>
<dbReference type="InterPro" id="IPR007219">
    <property type="entry name" value="XnlR_reg_dom"/>
</dbReference>
<evidence type="ECO:0000313" key="9">
    <source>
        <dbReference type="Proteomes" id="UP000094819"/>
    </source>
</evidence>
<dbReference type="GO" id="GO:0000981">
    <property type="term" value="F:DNA-binding transcription factor activity, RNA polymerase II-specific"/>
    <property type="evidence" value="ECO:0007669"/>
    <property type="project" value="InterPro"/>
</dbReference>
<dbReference type="Gene3D" id="4.10.240.10">
    <property type="entry name" value="Zn(2)-C6 fungal-type DNA-binding domain"/>
    <property type="match status" value="1"/>
</dbReference>
<evidence type="ECO:0000256" key="5">
    <source>
        <dbReference type="ARBA" id="ARBA00023242"/>
    </source>
</evidence>
<feature type="region of interest" description="Disordered" evidence="6">
    <location>
        <begin position="74"/>
        <end position="105"/>
    </location>
</feature>
<dbReference type="CDD" id="cd12148">
    <property type="entry name" value="fungal_TF_MHR"/>
    <property type="match status" value="1"/>
</dbReference>
<dbReference type="PROSITE" id="PS50048">
    <property type="entry name" value="ZN2_CY6_FUNGAL_2"/>
    <property type="match status" value="1"/>
</dbReference>
<dbReference type="AlphaFoldDB" id="A0A1E3JTZ2"/>
<feature type="compositionally biased region" description="Low complexity" evidence="6">
    <location>
        <begin position="219"/>
        <end position="231"/>
    </location>
</feature>
<name>A0A1E3JTZ2_9TREE</name>
<protein>
    <recommendedName>
        <fullName evidence="7">Zn(2)-C6 fungal-type domain-containing protein</fullName>
    </recommendedName>
</protein>
<keyword evidence="5" id="KW-0539">Nucleus</keyword>
<dbReference type="GeneID" id="30191660"/>